<reference evidence="1" key="1">
    <citation type="journal article" date="2014" name="Front. Microbiol.">
        <title>High frequency of phylogenetically diverse reductive dehalogenase-homologous genes in deep subseafloor sedimentary metagenomes.</title>
        <authorList>
            <person name="Kawai M."/>
            <person name="Futagami T."/>
            <person name="Toyoda A."/>
            <person name="Takaki Y."/>
            <person name="Nishi S."/>
            <person name="Hori S."/>
            <person name="Arai W."/>
            <person name="Tsubouchi T."/>
            <person name="Morono Y."/>
            <person name="Uchiyama I."/>
            <person name="Ito T."/>
            <person name="Fujiyama A."/>
            <person name="Inagaki F."/>
            <person name="Takami H."/>
        </authorList>
    </citation>
    <scope>NUCLEOTIDE SEQUENCE</scope>
    <source>
        <strain evidence="1">Expedition CK06-06</strain>
    </source>
</reference>
<accession>X1BUZ5</accession>
<evidence type="ECO:0000313" key="1">
    <source>
        <dbReference type="EMBL" id="GAG87993.1"/>
    </source>
</evidence>
<evidence type="ECO:0008006" key="2">
    <source>
        <dbReference type="Google" id="ProtNLM"/>
    </source>
</evidence>
<sequence>MSKLQESPGGFIGKAKIIAAATVLSRVLGVLREAVFGHVFGASPAWDSFAVAYMIPNLFR</sequence>
<comment type="caution">
    <text evidence="1">The sequence shown here is derived from an EMBL/GenBank/DDBJ whole genome shotgun (WGS) entry which is preliminary data.</text>
</comment>
<proteinExistence type="predicted"/>
<gene>
    <name evidence="1" type="ORF">S01H4_30451</name>
</gene>
<name>X1BUZ5_9ZZZZ</name>
<dbReference type="EMBL" id="BART01015719">
    <property type="protein sequence ID" value="GAG87993.1"/>
    <property type="molecule type" value="Genomic_DNA"/>
</dbReference>
<feature type="non-terminal residue" evidence="1">
    <location>
        <position position="60"/>
    </location>
</feature>
<dbReference type="PANTHER" id="PTHR43486:SF1">
    <property type="entry name" value="LIPID II FLIPPASE MURJ-RELATED"/>
    <property type="match status" value="1"/>
</dbReference>
<protein>
    <recommendedName>
        <fullName evidence="2">Murein biosynthesis integral membrane protein MurJ</fullName>
    </recommendedName>
</protein>
<organism evidence="1">
    <name type="scientific">marine sediment metagenome</name>
    <dbReference type="NCBI Taxonomy" id="412755"/>
    <lineage>
        <taxon>unclassified sequences</taxon>
        <taxon>metagenomes</taxon>
        <taxon>ecological metagenomes</taxon>
    </lineage>
</organism>
<dbReference type="AlphaFoldDB" id="X1BUZ5"/>
<dbReference type="PANTHER" id="PTHR43486">
    <property type="entry name" value="LIPID II FLIPPASE MURJ-RELATED"/>
    <property type="match status" value="1"/>
</dbReference>